<feature type="transmembrane region" description="Helical" evidence="5">
    <location>
        <begin position="57"/>
        <end position="73"/>
    </location>
</feature>
<dbReference type="GO" id="GO:0016020">
    <property type="term" value="C:membrane"/>
    <property type="evidence" value="ECO:0007669"/>
    <property type="project" value="UniProtKB-SubCell"/>
</dbReference>
<protein>
    <recommendedName>
        <fullName evidence="6">Amino acid permease/ SLC12A domain-containing protein</fullName>
    </recommendedName>
</protein>
<gene>
    <name evidence="7" type="ORF">M3M40_05685</name>
</gene>
<dbReference type="EMBL" id="CP097119">
    <property type="protein sequence ID" value="USS88978.1"/>
    <property type="molecule type" value="Genomic_DNA"/>
</dbReference>
<evidence type="ECO:0000256" key="1">
    <source>
        <dbReference type="ARBA" id="ARBA00004141"/>
    </source>
</evidence>
<dbReference type="AlphaFoldDB" id="A0A9Q8ZSH5"/>
<proteinExistence type="predicted"/>
<dbReference type="Pfam" id="PF00324">
    <property type="entry name" value="AA_permease"/>
    <property type="match status" value="1"/>
</dbReference>
<evidence type="ECO:0000259" key="6">
    <source>
        <dbReference type="Pfam" id="PF00324"/>
    </source>
</evidence>
<sequence length="85" mass="9816">MWSLIILAQMKYRKEVDAAGQEDQLIFKMPWYPFSSYIVLIFLAFVAIVLLFRISSLLALIGSLIWIGALYAVKIHRNQQAKRAN</sequence>
<dbReference type="Proteomes" id="UP001055911">
    <property type="component" value="Chromosome"/>
</dbReference>
<evidence type="ECO:0000256" key="4">
    <source>
        <dbReference type="ARBA" id="ARBA00023136"/>
    </source>
</evidence>
<keyword evidence="8" id="KW-1185">Reference proteome</keyword>
<evidence type="ECO:0000256" key="3">
    <source>
        <dbReference type="ARBA" id="ARBA00022989"/>
    </source>
</evidence>
<evidence type="ECO:0000256" key="5">
    <source>
        <dbReference type="SAM" id="Phobius"/>
    </source>
</evidence>
<keyword evidence="2 5" id="KW-0812">Transmembrane</keyword>
<feature type="domain" description="Amino acid permease/ SLC12A" evidence="6">
    <location>
        <begin position="2"/>
        <end position="81"/>
    </location>
</feature>
<evidence type="ECO:0000313" key="7">
    <source>
        <dbReference type="EMBL" id="USS88978.1"/>
    </source>
</evidence>
<accession>A0A9Q8ZSH5</accession>
<evidence type="ECO:0000256" key="2">
    <source>
        <dbReference type="ARBA" id="ARBA00022692"/>
    </source>
</evidence>
<name>A0A9Q8ZSH5_9LACO</name>
<dbReference type="InterPro" id="IPR004841">
    <property type="entry name" value="AA-permease/SLC12A_dom"/>
</dbReference>
<comment type="subcellular location">
    <subcellularLocation>
        <location evidence="1">Membrane</location>
        <topology evidence="1">Multi-pass membrane protein</topology>
    </subcellularLocation>
</comment>
<keyword evidence="4 5" id="KW-0472">Membrane</keyword>
<evidence type="ECO:0000313" key="8">
    <source>
        <dbReference type="Proteomes" id="UP001055911"/>
    </source>
</evidence>
<reference evidence="7" key="1">
    <citation type="submission" date="2022-05" db="EMBL/GenBank/DDBJ databases">
        <authorList>
            <person name="Oliphant S.A."/>
            <person name="Watson-Haigh N.S."/>
            <person name="Sumby K.M."/>
            <person name="Gardner J.M."/>
            <person name="Jiranek V."/>
        </authorList>
    </citation>
    <scope>NUCLEOTIDE SEQUENCE</scope>
    <source>
        <strain evidence="7">KI4_B1</strain>
    </source>
</reference>
<dbReference type="RefSeq" id="WP_252766495.1">
    <property type="nucleotide sequence ID" value="NZ_CP097119.1"/>
</dbReference>
<dbReference type="GO" id="GO:0055085">
    <property type="term" value="P:transmembrane transport"/>
    <property type="evidence" value="ECO:0007669"/>
    <property type="project" value="InterPro"/>
</dbReference>
<organism evidence="7 8">
    <name type="scientific">Fructilactobacillus cliffordii</name>
    <dbReference type="NCBI Taxonomy" id="2940299"/>
    <lineage>
        <taxon>Bacteria</taxon>
        <taxon>Bacillati</taxon>
        <taxon>Bacillota</taxon>
        <taxon>Bacilli</taxon>
        <taxon>Lactobacillales</taxon>
        <taxon>Lactobacillaceae</taxon>
        <taxon>Fructilactobacillus</taxon>
    </lineage>
</organism>
<keyword evidence="3 5" id="KW-1133">Transmembrane helix</keyword>
<feature type="transmembrane region" description="Helical" evidence="5">
    <location>
        <begin position="31"/>
        <end position="51"/>
    </location>
</feature>